<dbReference type="OrthoDB" id="676979at2759"/>
<dbReference type="InterPro" id="IPR001611">
    <property type="entry name" value="Leu-rich_rpt"/>
</dbReference>
<keyword evidence="6" id="KW-1185">Reference proteome</keyword>
<protein>
    <submittedName>
        <fullName evidence="5">Uncharacterized protein</fullName>
    </submittedName>
</protein>
<name>A0A9N9S5M4_9DIPT</name>
<evidence type="ECO:0000256" key="3">
    <source>
        <dbReference type="ARBA" id="ARBA00022737"/>
    </source>
</evidence>
<feature type="chain" id="PRO_5040143710" evidence="4">
    <location>
        <begin position="19"/>
        <end position="244"/>
    </location>
</feature>
<dbReference type="InterPro" id="IPR003591">
    <property type="entry name" value="Leu-rich_rpt_typical-subtyp"/>
</dbReference>
<reference evidence="5" key="1">
    <citation type="submission" date="2022-01" db="EMBL/GenBank/DDBJ databases">
        <authorList>
            <person name="King R."/>
        </authorList>
    </citation>
    <scope>NUCLEOTIDE SEQUENCE</scope>
</reference>
<dbReference type="SUPFAM" id="SSF52058">
    <property type="entry name" value="L domain-like"/>
    <property type="match status" value="1"/>
</dbReference>
<evidence type="ECO:0000313" key="6">
    <source>
        <dbReference type="Proteomes" id="UP001153620"/>
    </source>
</evidence>
<dbReference type="InterPro" id="IPR050328">
    <property type="entry name" value="Dev_Immune_Receptor"/>
</dbReference>
<evidence type="ECO:0000313" key="5">
    <source>
        <dbReference type="EMBL" id="CAG9811337.1"/>
    </source>
</evidence>
<accession>A0A9N9S5M4</accession>
<dbReference type="AlphaFoldDB" id="A0A9N9S5M4"/>
<dbReference type="Pfam" id="PF13855">
    <property type="entry name" value="LRR_8"/>
    <property type="match status" value="1"/>
</dbReference>
<feature type="signal peptide" evidence="4">
    <location>
        <begin position="1"/>
        <end position="18"/>
    </location>
</feature>
<organism evidence="5 6">
    <name type="scientific">Chironomus riparius</name>
    <dbReference type="NCBI Taxonomy" id="315576"/>
    <lineage>
        <taxon>Eukaryota</taxon>
        <taxon>Metazoa</taxon>
        <taxon>Ecdysozoa</taxon>
        <taxon>Arthropoda</taxon>
        <taxon>Hexapoda</taxon>
        <taxon>Insecta</taxon>
        <taxon>Pterygota</taxon>
        <taxon>Neoptera</taxon>
        <taxon>Endopterygota</taxon>
        <taxon>Diptera</taxon>
        <taxon>Nematocera</taxon>
        <taxon>Chironomoidea</taxon>
        <taxon>Chironomidae</taxon>
        <taxon>Chironominae</taxon>
        <taxon>Chironomus</taxon>
    </lineage>
</organism>
<dbReference type="InterPro" id="IPR032675">
    <property type="entry name" value="LRR_dom_sf"/>
</dbReference>
<evidence type="ECO:0000256" key="4">
    <source>
        <dbReference type="SAM" id="SignalP"/>
    </source>
</evidence>
<dbReference type="PANTHER" id="PTHR24373:SF275">
    <property type="entry name" value="TIR DOMAIN-CONTAINING PROTEIN"/>
    <property type="match status" value="1"/>
</dbReference>
<keyword evidence="1" id="KW-0433">Leucine-rich repeat</keyword>
<evidence type="ECO:0000256" key="2">
    <source>
        <dbReference type="ARBA" id="ARBA00022729"/>
    </source>
</evidence>
<proteinExistence type="predicted"/>
<evidence type="ECO:0000256" key="1">
    <source>
        <dbReference type="ARBA" id="ARBA00022614"/>
    </source>
</evidence>
<sequence>MRTLKLFVLLISITYALSVELSCTRHSELEHVECELSQKVDDSEIVAVYGYKSKIGESFTDITDLVLTYKNLPQHMPHGIGNVFKKLISFDASSSSVKYFDKMCFEKMEKVKFLRLSNNEIEELPGDVFEGLPNLQHLDMTKNKIKNLPADIFVKNVNLKYIKLSENQLEVLDAGVFANNVNLKKIFLNGNKLRKVAIDFTILSELSFLDLLDNAGKCNFRFDRKTLDGFDLQNIQNTVESGCN</sequence>
<gene>
    <name evidence="5" type="ORF">CHIRRI_LOCUS14146</name>
</gene>
<reference evidence="5" key="2">
    <citation type="submission" date="2022-10" db="EMBL/GenBank/DDBJ databases">
        <authorList>
            <consortium name="ENA_rothamsted_submissions"/>
            <consortium name="culmorum"/>
            <person name="King R."/>
        </authorList>
    </citation>
    <scope>NUCLEOTIDE SEQUENCE</scope>
</reference>
<dbReference type="Proteomes" id="UP001153620">
    <property type="component" value="Chromosome 4"/>
</dbReference>
<dbReference type="PANTHER" id="PTHR24373">
    <property type="entry name" value="SLIT RELATED LEUCINE-RICH REPEAT NEURONAL PROTEIN"/>
    <property type="match status" value="1"/>
</dbReference>
<keyword evidence="2 4" id="KW-0732">Signal</keyword>
<dbReference type="EMBL" id="OU895880">
    <property type="protein sequence ID" value="CAG9811337.1"/>
    <property type="molecule type" value="Genomic_DNA"/>
</dbReference>
<keyword evidence="3" id="KW-0677">Repeat</keyword>
<dbReference type="SMART" id="SM00369">
    <property type="entry name" value="LRR_TYP"/>
    <property type="match status" value="3"/>
</dbReference>
<dbReference type="Gene3D" id="3.80.10.10">
    <property type="entry name" value="Ribonuclease Inhibitor"/>
    <property type="match status" value="1"/>
</dbReference>